<dbReference type="AlphaFoldDB" id="A0A1I7X1F0"/>
<dbReference type="PANTHER" id="PTHR34365:SF7">
    <property type="entry name" value="GLYCINE-RICH DOMAIN-CONTAINING PROTEIN 1"/>
    <property type="match status" value="1"/>
</dbReference>
<keyword evidence="2" id="KW-1185">Reference proteome</keyword>
<keyword evidence="1" id="KW-0472">Membrane</keyword>
<dbReference type="WBParaSite" id="Hba_11391">
    <property type="protein sequence ID" value="Hba_11391"/>
    <property type="gene ID" value="Hba_11391"/>
</dbReference>
<keyword evidence="1" id="KW-0812">Transmembrane</keyword>
<organism evidence="2 3">
    <name type="scientific">Heterorhabditis bacteriophora</name>
    <name type="common">Entomopathogenic nematode worm</name>
    <dbReference type="NCBI Taxonomy" id="37862"/>
    <lineage>
        <taxon>Eukaryota</taxon>
        <taxon>Metazoa</taxon>
        <taxon>Ecdysozoa</taxon>
        <taxon>Nematoda</taxon>
        <taxon>Chromadorea</taxon>
        <taxon>Rhabditida</taxon>
        <taxon>Rhabditina</taxon>
        <taxon>Rhabditomorpha</taxon>
        <taxon>Strongyloidea</taxon>
        <taxon>Heterorhabditidae</taxon>
        <taxon>Heterorhabditis</taxon>
    </lineage>
</organism>
<evidence type="ECO:0000313" key="3">
    <source>
        <dbReference type="WBParaSite" id="Hba_11391"/>
    </source>
</evidence>
<dbReference type="Proteomes" id="UP000095283">
    <property type="component" value="Unplaced"/>
</dbReference>
<accession>A0A1I7X1F0</accession>
<sequence length="136" mass="16087">MPYKIFNIYREANFLRMIDRKAPLLYEPDVVNQAIRRYETYWLPMQAAHPDMNVIPPLDVHWVWHTHMLSPIHYQEDCEAICGSVIDHKLLSSDEIQKSTLSTFFLTKRIHMYVLFIYTSLFSGIPSPLHINKIPL</sequence>
<reference evidence="3" key="1">
    <citation type="submission" date="2016-11" db="UniProtKB">
        <authorList>
            <consortium name="WormBaseParasite"/>
        </authorList>
    </citation>
    <scope>IDENTIFICATION</scope>
</reference>
<dbReference type="Pfam" id="PF07173">
    <property type="entry name" value="GRDP-like"/>
    <property type="match status" value="1"/>
</dbReference>
<evidence type="ECO:0000313" key="2">
    <source>
        <dbReference type="Proteomes" id="UP000095283"/>
    </source>
</evidence>
<feature type="transmembrane region" description="Helical" evidence="1">
    <location>
        <begin position="110"/>
        <end position="131"/>
    </location>
</feature>
<protein>
    <submittedName>
        <fullName evidence="3">DUF309 domain-containing protein</fullName>
    </submittedName>
</protein>
<keyword evidence="1" id="KW-1133">Transmembrane helix</keyword>
<proteinExistence type="predicted"/>
<evidence type="ECO:0000256" key="1">
    <source>
        <dbReference type="SAM" id="Phobius"/>
    </source>
</evidence>
<dbReference type="InterPro" id="IPR009836">
    <property type="entry name" value="GRDP-like"/>
</dbReference>
<dbReference type="PANTHER" id="PTHR34365">
    <property type="entry name" value="ENOLASE (DUF1399)"/>
    <property type="match status" value="1"/>
</dbReference>
<name>A0A1I7X1F0_HETBA</name>